<dbReference type="Pfam" id="PF14774">
    <property type="entry name" value="FAM177"/>
    <property type="match status" value="1"/>
</dbReference>
<dbReference type="EnsemblMetazoa" id="XM_026444318">
    <property type="protein sequence ID" value="XP_026300103"/>
    <property type="gene ID" value="LOC100578473"/>
</dbReference>
<dbReference type="GeneID" id="100578473"/>
<dbReference type="InterPro" id="IPR028260">
    <property type="entry name" value="FAM177"/>
</dbReference>
<organism evidence="1">
    <name type="scientific">Apis mellifera</name>
    <name type="common">Honeybee</name>
    <dbReference type="NCBI Taxonomy" id="7460"/>
    <lineage>
        <taxon>Eukaryota</taxon>
        <taxon>Metazoa</taxon>
        <taxon>Ecdysozoa</taxon>
        <taxon>Arthropoda</taxon>
        <taxon>Hexapoda</taxon>
        <taxon>Insecta</taxon>
        <taxon>Pterygota</taxon>
        <taxon>Neoptera</taxon>
        <taxon>Endopterygota</taxon>
        <taxon>Hymenoptera</taxon>
        <taxon>Apocrita</taxon>
        <taxon>Aculeata</taxon>
        <taxon>Apoidea</taxon>
        <taxon>Anthophila</taxon>
        <taxon>Apidae</taxon>
        <taxon>Apis</taxon>
    </lineage>
</organism>
<accession>A0A7M7MS13</accession>
<dbReference type="RefSeq" id="XP_026300103.1">
    <property type="nucleotide sequence ID" value="XM_026444318.1"/>
</dbReference>
<dbReference type="PANTHER" id="PTHR31206:SF1">
    <property type="entry name" value="LP10445P"/>
    <property type="match status" value="1"/>
</dbReference>
<sequence length="149" mass="17527">MDSEENKFCDLSEIILNENTNSTTQFHKTLKQPKRVLHFSDGDLEEYSEDETDSKSVNKILNHIDPKTLNWLPWAWYQTTSIGNKLLDGCDYMGEWLANFFGITAPKYQFEINEFYRLQALENEMLHKQDLEMGGWNENNKNNLVNNIQ</sequence>
<dbReference type="OrthoDB" id="45963at2759"/>
<reference evidence="3" key="2">
    <citation type="submission" date="2025-04" db="UniProtKB">
        <authorList>
            <consortium name="RefSeq"/>
        </authorList>
    </citation>
    <scope>IDENTIFICATION</scope>
    <source>
        <strain evidence="3">DH4</strain>
        <tissue evidence="3">Whole body</tissue>
    </source>
</reference>
<keyword evidence="2" id="KW-1185">Reference proteome</keyword>
<gene>
    <name evidence="3" type="primary">LOC100578473</name>
</gene>
<dbReference type="Proteomes" id="UP000005203">
    <property type="component" value="Linkage group LG12"/>
</dbReference>
<dbReference type="KEGG" id="ame:100578473"/>
<dbReference type="AlphaFoldDB" id="A0A7M7MS13"/>
<name>A0A7M7MS13_APIME</name>
<evidence type="ECO:0000313" key="1">
    <source>
        <dbReference type="EnsemblMetazoa" id="XP_026300103"/>
    </source>
</evidence>
<evidence type="ECO:0000313" key="2">
    <source>
        <dbReference type="Proteomes" id="UP000005203"/>
    </source>
</evidence>
<evidence type="ECO:0000313" key="3">
    <source>
        <dbReference type="RefSeq" id="XP_026300103.1"/>
    </source>
</evidence>
<dbReference type="PANTHER" id="PTHR31206">
    <property type="entry name" value="LP10445P"/>
    <property type="match status" value="1"/>
</dbReference>
<protein>
    <submittedName>
        <fullName evidence="3">Protein FAM177A1</fullName>
    </submittedName>
</protein>
<accession>A0A8B8H8Y3</accession>
<reference evidence="1" key="1">
    <citation type="submission" date="2021-01" db="UniProtKB">
        <authorList>
            <consortium name="EnsemblMetazoa"/>
        </authorList>
    </citation>
    <scope>IDENTIFICATION</scope>
    <source>
        <strain evidence="1">DH4</strain>
    </source>
</reference>
<proteinExistence type="predicted"/>